<keyword evidence="2" id="KW-1185">Reference proteome</keyword>
<comment type="caution">
    <text evidence="1">The sequence shown here is derived from an EMBL/GenBank/DDBJ whole genome shotgun (WGS) entry which is preliminary data.</text>
</comment>
<organism evidence="1 2">
    <name type="scientific">Vaccinium darrowii</name>
    <dbReference type="NCBI Taxonomy" id="229202"/>
    <lineage>
        <taxon>Eukaryota</taxon>
        <taxon>Viridiplantae</taxon>
        <taxon>Streptophyta</taxon>
        <taxon>Embryophyta</taxon>
        <taxon>Tracheophyta</taxon>
        <taxon>Spermatophyta</taxon>
        <taxon>Magnoliopsida</taxon>
        <taxon>eudicotyledons</taxon>
        <taxon>Gunneridae</taxon>
        <taxon>Pentapetalae</taxon>
        <taxon>asterids</taxon>
        <taxon>Ericales</taxon>
        <taxon>Ericaceae</taxon>
        <taxon>Vaccinioideae</taxon>
        <taxon>Vaccinieae</taxon>
        <taxon>Vaccinium</taxon>
    </lineage>
</organism>
<reference evidence="1 2" key="1">
    <citation type="journal article" date="2021" name="Hortic Res">
        <title>High-quality reference genome and annotation aids understanding of berry development for evergreen blueberry (Vaccinium darrowii).</title>
        <authorList>
            <person name="Yu J."/>
            <person name="Hulse-Kemp A.M."/>
            <person name="Babiker E."/>
            <person name="Staton M."/>
        </authorList>
    </citation>
    <scope>NUCLEOTIDE SEQUENCE [LARGE SCALE GENOMIC DNA]</scope>
    <source>
        <strain evidence="2">cv. NJ 8807/NJ 8810</strain>
        <tissue evidence="1">Young leaf</tissue>
    </source>
</reference>
<proteinExistence type="predicted"/>
<dbReference type="Proteomes" id="UP000828048">
    <property type="component" value="Chromosome 5"/>
</dbReference>
<protein>
    <submittedName>
        <fullName evidence="1">Uncharacterized protein</fullName>
    </submittedName>
</protein>
<name>A0ACB7XXU5_9ERIC</name>
<dbReference type="EMBL" id="CM037155">
    <property type="protein sequence ID" value="KAH7846083.1"/>
    <property type="molecule type" value="Genomic_DNA"/>
</dbReference>
<accession>A0ACB7XXU5</accession>
<sequence>MDDILTPLLKSPIARVAWLPPHDRFIKINTDASFDDKTMRSAGGGVLRDSLGKVLAMFLCEFKDMKCPLEAELEALELGMFVALRLNVRRPCFEVDNLDIANYLRSRRDIPPKHLMKFINQVVGLLCHSEVYGMIWFSAVQFIDFKIGADSGYTQFEEPEAAQKAHAAALADEDGLIVKNFVATLESVTGEAEMEYWRQRESMGNREGGHFIVSTNRSLCVTISVSRVFMILMDLDICNGVMLLFLLLFGEFRLVS</sequence>
<evidence type="ECO:0000313" key="2">
    <source>
        <dbReference type="Proteomes" id="UP000828048"/>
    </source>
</evidence>
<evidence type="ECO:0000313" key="1">
    <source>
        <dbReference type="EMBL" id="KAH7846083.1"/>
    </source>
</evidence>
<gene>
    <name evidence="1" type="ORF">Vadar_009543</name>
</gene>